<gene>
    <name evidence="2" type="ORF">EKG39_16340</name>
</gene>
<dbReference type="AlphaFoldDB" id="A0A3S0L9H8"/>
<evidence type="ECO:0000313" key="3">
    <source>
        <dbReference type="Proteomes" id="UP000282060"/>
    </source>
</evidence>
<sequence>MLRKVWDLLISTLAAFFGVQSEQNRKRDFQTNSPLPFIIMGIVLAIALVFTLLFIVRKVLG</sequence>
<keyword evidence="3" id="KW-1185">Reference proteome</keyword>
<dbReference type="Pfam" id="PF11174">
    <property type="entry name" value="DUF2970"/>
    <property type="match status" value="1"/>
</dbReference>
<dbReference type="EMBL" id="RXNV01000008">
    <property type="protein sequence ID" value="RTR30196.1"/>
    <property type="molecule type" value="Genomic_DNA"/>
</dbReference>
<organism evidence="2 3">
    <name type="scientific">Shewanella atlantica</name>
    <dbReference type="NCBI Taxonomy" id="271099"/>
    <lineage>
        <taxon>Bacteria</taxon>
        <taxon>Pseudomonadati</taxon>
        <taxon>Pseudomonadota</taxon>
        <taxon>Gammaproteobacteria</taxon>
        <taxon>Alteromonadales</taxon>
        <taxon>Shewanellaceae</taxon>
        <taxon>Shewanella</taxon>
    </lineage>
</organism>
<accession>A0A3S0L9H8</accession>
<feature type="transmembrane region" description="Helical" evidence="1">
    <location>
        <begin position="37"/>
        <end position="56"/>
    </location>
</feature>
<evidence type="ECO:0000256" key="1">
    <source>
        <dbReference type="SAM" id="Phobius"/>
    </source>
</evidence>
<dbReference type="OrthoDB" id="5625885at2"/>
<keyword evidence="1" id="KW-0472">Membrane</keyword>
<dbReference type="InterPro" id="IPR021344">
    <property type="entry name" value="DUF2970"/>
</dbReference>
<evidence type="ECO:0000313" key="2">
    <source>
        <dbReference type="EMBL" id="RTR30196.1"/>
    </source>
</evidence>
<proteinExistence type="predicted"/>
<reference evidence="2 3" key="1">
    <citation type="submission" date="2018-12" db="EMBL/GenBank/DDBJ databases">
        <authorList>
            <person name="Yu L."/>
        </authorList>
    </citation>
    <scope>NUCLEOTIDE SEQUENCE [LARGE SCALE GENOMIC DNA]</scope>
    <source>
        <strain evidence="2 3">HAW-EB5</strain>
    </source>
</reference>
<dbReference type="RefSeq" id="WP_126507050.1">
    <property type="nucleotide sequence ID" value="NZ_RXNV01000008.1"/>
</dbReference>
<protein>
    <submittedName>
        <fullName evidence="2">DUF2970 domain-containing protein</fullName>
    </submittedName>
</protein>
<name>A0A3S0L9H8_9GAMM</name>
<keyword evidence="1" id="KW-0812">Transmembrane</keyword>
<keyword evidence="1" id="KW-1133">Transmembrane helix</keyword>
<dbReference type="Proteomes" id="UP000282060">
    <property type="component" value="Unassembled WGS sequence"/>
</dbReference>
<comment type="caution">
    <text evidence="2">The sequence shown here is derived from an EMBL/GenBank/DDBJ whole genome shotgun (WGS) entry which is preliminary data.</text>
</comment>